<keyword evidence="10" id="KW-0119">Carbohydrate metabolism</keyword>
<dbReference type="PANTHER" id="PTHR47700:SF2">
    <property type="entry name" value="CHITINASE"/>
    <property type="match status" value="1"/>
</dbReference>
<evidence type="ECO:0000256" key="12">
    <source>
        <dbReference type="ARBA" id="ARBA00023326"/>
    </source>
</evidence>
<dbReference type="GO" id="GO:0008843">
    <property type="term" value="F:endochitinase activity"/>
    <property type="evidence" value="ECO:0007669"/>
    <property type="project" value="UniProtKB-EC"/>
</dbReference>
<dbReference type="SUPFAM" id="SSF57016">
    <property type="entry name" value="Plant lectins/antimicrobial peptides"/>
    <property type="match status" value="1"/>
</dbReference>
<evidence type="ECO:0000256" key="11">
    <source>
        <dbReference type="ARBA" id="ARBA00023295"/>
    </source>
</evidence>
<dbReference type="GO" id="GO:0005576">
    <property type="term" value="C:extracellular region"/>
    <property type="evidence" value="ECO:0007669"/>
    <property type="project" value="UniProtKB-SubCell"/>
</dbReference>
<keyword evidence="11 13" id="KW-0326">Glycosidase</keyword>
<comment type="caution">
    <text evidence="17">The sequence shown here is derived from an EMBL/GenBank/DDBJ whole genome shotgun (WGS) entry which is preliminary data.</text>
</comment>
<feature type="compositionally biased region" description="Gly residues" evidence="14">
    <location>
        <begin position="555"/>
        <end position="569"/>
    </location>
</feature>
<evidence type="ECO:0000256" key="6">
    <source>
        <dbReference type="ARBA" id="ARBA00022669"/>
    </source>
</evidence>
<comment type="similarity">
    <text evidence="3">Belongs to the glycosyl hydrolase 18 family. Chitinase class V subfamily.</text>
</comment>
<evidence type="ECO:0000256" key="5">
    <source>
        <dbReference type="ARBA" id="ARBA00022525"/>
    </source>
</evidence>
<dbReference type="Gene3D" id="3.20.20.80">
    <property type="entry name" value="Glycosidases"/>
    <property type="match status" value="1"/>
</dbReference>
<feature type="domain" description="GH18" evidence="16">
    <location>
        <begin position="215"/>
        <end position="563"/>
    </location>
</feature>
<evidence type="ECO:0000256" key="9">
    <source>
        <dbReference type="ARBA" id="ARBA00023026"/>
    </source>
</evidence>
<dbReference type="InterPro" id="IPR017853">
    <property type="entry name" value="GH"/>
</dbReference>
<dbReference type="PROSITE" id="PS51782">
    <property type="entry name" value="LYSM"/>
    <property type="match status" value="2"/>
</dbReference>
<keyword evidence="7 13" id="KW-0378">Hydrolase</keyword>
<gene>
    <name evidence="17" type="ORF">C8A03DRAFT_16799</name>
</gene>
<dbReference type="InterPro" id="IPR053214">
    <property type="entry name" value="LysM12-like"/>
</dbReference>
<evidence type="ECO:0000313" key="18">
    <source>
        <dbReference type="Proteomes" id="UP001303760"/>
    </source>
</evidence>
<proteinExistence type="inferred from homology"/>
<dbReference type="PROSITE" id="PS51910">
    <property type="entry name" value="GH18_2"/>
    <property type="match status" value="1"/>
</dbReference>
<accession>A0AAN7C704</accession>
<dbReference type="AlphaFoldDB" id="A0AAN7C704"/>
<dbReference type="InterPro" id="IPR029070">
    <property type="entry name" value="Chitinase_insertion_sf"/>
</dbReference>
<evidence type="ECO:0000313" key="17">
    <source>
        <dbReference type="EMBL" id="KAK4236578.1"/>
    </source>
</evidence>
<dbReference type="GO" id="GO:0008061">
    <property type="term" value="F:chitin binding"/>
    <property type="evidence" value="ECO:0007669"/>
    <property type="project" value="UniProtKB-KW"/>
</dbReference>
<dbReference type="SMART" id="SM00257">
    <property type="entry name" value="LysM"/>
    <property type="match status" value="2"/>
</dbReference>
<sequence>VAMGQACSYTQVAAGDGCWSLAQRCGITQDQFVQYNGADICSKLQPRQYHVCCSTGPLPDFSPKPNADGSCFSYTIKKDDTCWDISQAYYVTSDQIEERNTKTWGWLGCSKLTVGNNICLSTGSPPMPAPLDKAACGPQVPGTPRPANMDDLANLNPCPLNACCNVWGQCGIDENFCIPSPVPGGAPGTATPGSNGCIANCGLEIVGNDSPPSEYKRIGYWEGWNADRPCLNMRHFAFGNITTDYHVDVSGLQSAYNDFKALTGVKRIMSFGGWTFSTEWDTYPIFREGVTPEQRYAFAQNVVNFIVSEGLDGVDFDWEYPGAPDIPDIPPASKQNGENYLDFLRNVRQLLPSQLTIGIAAPASFWYLKGFPLAEMAKVVDYIVYMTYDLHGQWDYDNQWTSPGCPKGDCLRSHVNKTETELALVMATKAGAPAHKIIVGMPMYGRSFKMTQPGCWGPDCHFVGPKSGAAKGRCTGTSGYISNFEIREIIATNPNMEVHTDDNGDILVYNGDQWVSWLSKSSYEARENWIKGLNFGGTSDWAIDLDVDYGPNTGSPGGSPGGGAGGDSGSGPILISPDIYNSPDPAPEVRCHPPCTLVFPPWQLSTTTTISMDPVTVAYSENWEVTTTVNGAPVTTSTGTVTSTVITVPPVTTTEIPLWNYHWDGRDDGGDDEGLIIYLTSSIVFPPVTLTRTRPPVPGNTKTEIIVWTYSPGPFPTLTPNPVGEDDDDDDDGVVVIIPPGPPPGHKGMVTVKDGEDGPKCGPGQKCGVQCNSLCDSSSIPCLFLCGCVGPFCKSGSCVGPGCFDRGHTGGGGGSGNPNDPDESSCRTRTTVSDCEVECSVLSFGGDVRTTCEDPTCDYPVTACSATGTTTTTTTTRSCRERPAYTPNFGIPVLGGGGVGGTWDYGEGNVDPTTSSATPRTTTQSPNPTPTTVPPGGACGADQDCRNVACDVGTSPGCLSHGGGAPATCACFNLEVPLGGACSQDEQCQHNDCSDGTHPGCLSHGVGLPGQCVCGFAD</sequence>
<feature type="domain" description="LysM" evidence="15">
    <location>
        <begin position="8"/>
        <end position="52"/>
    </location>
</feature>
<keyword evidence="18" id="KW-1185">Reference proteome</keyword>
<comment type="subcellular location">
    <subcellularLocation>
        <location evidence="2">Secreted</location>
    </subcellularLocation>
</comment>
<feature type="domain" description="LysM" evidence="15">
    <location>
        <begin position="72"/>
        <end position="120"/>
    </location>
</feature>
<evidence type="ECO:0000256" key="8">
    <source>
        <dbReference type="ARBA" id="ARBA00023024"/>
    </source>
</evidence>
<comment type="catalytic activity">
    <reaction evidence="1">
        <text>Random endo-hydrolysis of N-acetyl-beta-D-glucosaminide (1-&gt;4)-beta-linkages in chitin and chitodextrins.</text>
        <dbReference type="EC" id="3.2.1.14"/>
    </reaction>
</comment>
<dbReference type="GO" id="GO:0006032">
    <property type="term" value="P:chitin catabolic process"/>
    <property type="evidence" value="ECO:0007669"/>
    <property type="project" value="UniProtKB-KW"/>
</dbReference>
<dbReference type="InterPro" id="IPR011583">
    <property type="entry name" value="Chitinase_II/V-like_cat"/>
</dbReference>
<dbReference type="Gene3D" id="3.10.350.10">
    <property type="entry name" value="LysM domain"/>
    <property type="match status" value="2"/>
</dbReference>
<feature type="region of interest" description="Disordered" evidence="14">
    <location>
        <begin position="900"/>
        <end position="935"/>
    </location>
</feature>
<evidence type="ECO:0000259" key="15">
    <source>
        <dbReference type="PROSITE" id="PS51782"/>
    </source>
</evidence>
<feature type="region of interest" description="Disordered" evidence="14">
    <location>
        <begin position="547"/>
        <end position="587"/>
    </location>
</feature>
<dbReference type="InterPro" id="IPR001579">
    <property type="entry name" value="Glyco_hydro_18_chit_AS"/>
</dbReference>
<evidence type="ECO:0000256" key="13">
    <source>
        <dbReference type="RuleBase" id="RU000489"/>
    </source>
</evidence>
<dbReference type="PANTHER" id="PTHR47700">
    <property type="entry name" value="V CHITINASE, PUTATIVE (AFU_ORTHOLOGUE AFUA_6G13720)-RELATED"/>
    <property type="match status" value="1"/>
</dbReference>
<keyword evidence="12" id="KW-0624">Polysaccharide degradation</keyword>
<evidence type="ECO:0000259" key="16">
    <source>
        <dbReference type="PROSITE" id="PS51910"/>
    </source>
</evidence>
<dbReference type="Gene3D" id="3.10.50.10">
    <property type="match status" value="1"/>
</dbReference>
<name>A0AAN7C704_9PEZI</name>
<feature type="compositionally biased region" description="Low complexity" evidence="14">
    <location>
        <begin position="904"/>
        <end position="926"/>
    </location>
</feature>
<dbReference type="PROSITE" id="PS01095">
    <property type="entry name" value="GH18_1"/>
    <property type="match status" value="1"/>
</dbReference>
<dbReference type="InterPro" id="IPR036779">
    <property type="entry name" value="LysM_dom_sf"/>
</dbReference>
<dbReference type="SMART" id="SM00636">
    <property type="entry name" value="Glyco_18"/>
    <property type="match status" value="1"/>
</dbReference>
<evidence type="ECO:0000256" key="7">
    <source>
        <dbReference type="ARBA" id="ARBA00022801"/>
    </source>
</evidence>
<dbReference type="InterPro" id="IPR001223">
    <property type="entry name" value="Glyco_hydro18_cat"/>
</dbReference>
<dbReference type="SUPFAM" id="SSF54106">
    <property type="entry name" value="LysM domain"/>
    <property type="match status" value="2"/>
</dbReference>
<dbReference type="Proteomes" id="UP001303760">
    <property type="component" value="Unassembled WGS sequence"/>
</dbReference>
<dbReference type="SUPFAM" id="SSF54556">
    <property type="entry name" value="Chitinase insertion domain"/>
    <property type="match status" value="1"/>
</dbReference>
<dbReference type="Pfam" id="PF01476">
    <property type="entry name" value="LysM"/>
    <property type="match status" value="2"/>
</dbReference>
<dbReference type="CDD" id="cd02878">
    <property type="entry name" value="GH18_zymocin_alpha"/>
    <property type="match status" value="1"/>
</dbReference>
<feature type="non-terminal residue" evidence="17">
    <location>
        <position position="1"/>
    </location>
</feature>
<evidence type="ECO:0000256" key="2">
    <source>
        <dbReference type="ARBA" id="ARBA00004613"/>
    </source>
</evidence>
<dbReference type="Pfam" id="PF00704">
    <property type="entry name" value="Glyco_hydro_18"/>
    <property type="match status" value="1"/>
</dbReference>
<dbReference type="EMBL" id="MU860184">
    <property type="protein sequence ID" value="KAK4236578.1"/>
    <property type="molecule type" value="Genomic_DNA"/>
</dbReference>
<dbReference type="InterPro" id="IPR018392">
    <property type="entry name" value="LysM"/>
</dbReference>
<reference evidence="17" key="1">
    <citation type="journal article" date="2023" name="Mol. Phylogenet. Evol.">
        <title>Genome-scale phylogeny and comparative genomics of the fungal order Sordariales.</title>
        <authorList>
            <person name="Hensen N."/>
            <person name="Bonometti L."/>
            <person name="Westerberg I."/>
            <person name="Brannstrom I.O."/>
            <person name="Guillou S."/>
            <person name="Cros-Aarteil S."/>
            <person name="Calhoun S."/>
            <person name="Haridas S."/>
            <person name="Kuo A."/>
            <person name="Mondo S."/>
            <person name="Pangilinan J."/>
            <person name="Riley R."/>
            <person name="LaButti K."/>
            <person name="Andreopoulos B."/>
            <person name="Lipzen A."/>
            <person name="Chen C."/>
            <person name="Yan M."/>
            <person name="Daum C."/>
            <person name="Ng V."/>
            <person name="Clum A."/>
            <person name="Steindorff A."/>
            <person name="Ohm R.A."/>
            <person name="Martin F."/>
            <person name="Silar P."/>
            <person name="Natvig D.O."/>
            <person name="Lalanne C."/>
            <person name="Gautier V."/>
            <person name="Ament-Velasquez S.L."/>
            <person name="Kruys A."/>
            <person name="Hutchinson M.I."/>
            <person name="Powell A.J."/>
            <person name="Barry K."/>
            <person name="Miller A.N."/>
            <person name="Grigoriev I.V."/>
            <person name="Debuchy R."/>
            <person name="Gladieux P."/>
            <person name="Hiltunen Thoren M."/>
            <person name="Johannesson H."/>
        </authorList>
    </citation>
    <scope>NUCLEOTIDE SEQUENCE</scope>
    <source>
        <strain evidence="17">CBS 532.94</strain>
    </source>
</reference>
<keyword evidence="6" id="KW-0147">Chitin-binding</keyword>
<evidence type="ECO:0000256" key="10">
    <source>
        <dbReference type="ARBA" id="ARBA00023277"/>
    </source>
</evidence>
<evidence type="ECO:0000256" key="4">
    <source>
        <dbReference type="ARBA" id="ARBA00012729"/>
    </source>
</evidence>
<evidence type="ECO:0000256" key="1">
    <source>
        <dbReference type="ARBA" id="ARBA00000822"/>
    </source>
</evidence>
<keyword evidence="8" id="KW-0146">Chitin degradation</keyword>
<dbReference type="EC" id="3.2.1.14" evidence="4"/>
<dbReference type="SUPFAM" id="SSF51445">
    <property type="entry name" value="(Trans)glycosidases"/>
    <property type="match status" value="1"/>
</dbReference>
<organism evidence="17 18">
    <name type="scientific">Achaetomium macrosporum</name>
    <dbReference type="NCBI Taxonomy" id="79813"/>
    <lineage>
        <taxon>Eukaryota</taxon>
        <taxon>Fungi</taxon>
        <taxon>Dikarya</taxon>
        <taxon>Ascomycota</taxon>
        <taxon>Pezizomycotina</taxon>
        <taxon>Sordariomycetes</taxon>
        <taxon>Sordariomycetidae</taxon>
        <taxon>Sordariales</taxon>
        <taxon>Chaetomiaceae</taxon>
        <taxon>Achaetomium</taxon>
    </lineage>
</organism>
<evidence type="ECO:0000256" key="3">
    <source>
        <dbReference type="ARBA" id="ARBA00008682"/>
    </source>
</evidence>
<reference evidence="17" key="2">
    <citation type="submission" date="2023-05" db="EMBL/GenBank/DDBJ databases">
        <authorList>
            <consortium name="Lawrence Berkeley National Laboratory"/>
            <person name="Steindorff A."/>
            <person name="Hensen N."/>
            <person name="Bonometti L."/>
            <person name="Westerberg I."/>
            <person name="Brannstrom I.O."/>
            <person name="Guillou S."/>
            <person name="Cros-Aarteil S."/>
            <person name="Calhoun S."/>
            <person name="Haridas S."/>
            <person name="Kuo A."/>
            <person name="Mondo S."/>
            <person name="Pangilinan J."/>
            <person name="Riley R."/>
            <person name="Labutti K."/>
            <person name="Andreopoulos B."/>
            <person name="Lipzen A."/>
            <person name="Chen C."/>
            <person name="Yanf M."/>
            <person name="Daum C."/>
            <person name="Ng V."/>
            <person name="Clum A."/>
            <person name="Ohm R."/>
            <person name="Martin F."/>
            <person name="Silar P."/>
            <person name="Natvig D."/>
            <person name="Lalanne C."/>
            <person name="Gautier V."/>
            <person name="Ament-Velasquez S.L."/>
            <person name="Kruys A."/>
            <person name="Hutchinson M.I."/>
            <person name="Powell A.J."/>
            <person name="Barry K."/>
            <person name="Miller A.N."/>
            <person name="Grigoriev I.V."/>
            <person name="Debuchy R."/>
            <person name="Gladieux P."/>
            <person name="Thoren M.H."/>
            <person name="Johannesson H."/>
        </authorList>
    </citation>
    <scope>NUCLEOTIDE SEQUENCE</scope>
    <source>
        <strain evidence="17">CBS 532.94</strain>
    </source>
</reference>
<keyword evidence="9" id="KW-0843">Virulence</keyword>
<protein>
    <recommendedName>
        <fullName evidence="4">chitinase</fullName>
        <ecNumber evidence="4">3.2.1.14</ecNumber>
    </recommendedName>
</protein>
<dbReference type="GO" id="GO:0000272">
    <property type="term" value="P:polysaccharide catabolic process"/>
    <property type="evidence" value="ECO:0007669"/>
    <property type="project" value="UniProtKB-KW"/>
</dbReference>
<keyword evidence="5" id="KW-0964">Secreted</keyword>
<dbReference type="CDD" id="cd00118">
    <property type="entry name" value="LysM"/>
    <property type="match status" value="2"/>
</dbReference>
<evidence type="ECO:0000256" key="14">
    <source>
        <dbReference type="SAM" id="MobiDB-lite"/>
    </source>
</evidence>
<dbReference type="InterPro" id="IPR036861">
    <property type="entry name" value="Endochitinase-like_sf"/>
</dbReference>